<keyword evidence="1" id="KW-0732">Signal</keyword>
<name>A0A923L098_9FIRM</name>
<dbReference type="Pfam" id="PF11369">
    <property type="entry name" value="DUF3160"/>
    <property type="match status" value="1"/>
</dbReference>
<keyword evidence="3" id="KW-1185">Reference proteome</keyword>
<dbReference type="PROSITE" id="PS51257">
    <property type="entry name" value="PROKAR_LIPOPROTEIN"/>
    <property type="match status" value="1"/>
</dbReference>
<evidence type="ECO:0000256" key="1">
    <source>
        <dbReference type="SAM" id="SignalP"/>
    </source>
</evidence>
<sequence length="733" mass="81379">MKKRICAFFLAGAMAMGLFGCGEAPQGAAPAWGPGVITGERGAFLTSQQDLYDPALVPSAAAYAVAEDFSNVINYGDWERVFTDEAKQLLAQNGFVVLEDGMEEFFSLYENNRYSLTPNFVTTDAMMHTYHLFFSRLLKNVEREHFCDDLAAVSAVLRDESLTQAEALKGTGWENAALRNAAFFSVGLALQQPDAEIPAKVRDAVQRELDLIGKAEGIDVSPVMNLGGGTEIEEMEDYSQYIPRGYYTTAEELGRYFKAMMWYGRLTFRQSDEDQSRSALLMTLALAGSGAWEKWEKIYTVTSFFVGDSDDAGVYEYAPLIEEAYGGWPQVKDLPQNGDAWEAFRQAAEKLDPPAINSIPIFDEDIQPDQEEAIAGFRFLGQRFTLDASVFQQLVYRQVRQNPAGERRMLPSALDFPAALGSAEAEKLLTAAGAMEYEGYGANLAKLQDYLSDPPQQLWTASLYGGWLNTLRPLLAEKGAGWPQFMRNEAWTRKNLNSFLGSWTELKHDTVLYAKQVYGEMGGGPMEEKDDRGYVEPEPVLYSRLAGLARATADGLAQYGVLRDADADNLERMTELARQLTVISEKELQDELLSDEEYDLILSFGGQLEHFWYDALADEASDGVITSADHPAAVITDVATDPDGGRVLEVGTGQVNSIFVIVSVDGVLRLARGGVFSFYEFAQPLDQRLTDEKWRKMLGIDRFDENGNFVDESVDVPPPEWTASFLTASDRGW</sequence>
<dbReference type="EMBL" id="JACONZ010000001">
    <property type="protein sequence ID" value="MBC5579997.1"/>
    <property type="molecule type" value="Genomic_DNA"/>
</dbReference>
<comment type="caution">
    <text evidence="2">The sequence shown here is derived from an EMBL/GenBank/DDBJ whole genome shotgun (WGS) entry which is preliminary data.</text>
</comment>
<dbReference type="InterPro" id="IPR022601">
    <property type="entry name" value="DUF3160"/>
</dbReference>
<protein>
    <submittedName>
        <fullName evidence="2">DUF3160 domain-containing protein</fullName>
    </submittedName>
</protein>
<feature type="signal peptide" evidence="1">
    <location>
        <begin position="1"/>
        <end position="24"/>
    </location>
</feature>
<evidence type="ECO:0000313" key="2">
    <source>
        <dbReference type="EMBL" id="MBC5579997.1"/>
    </source>
</evidence>
<dbReference type="RefSeq" id="WP_186886375.1">
    <property type="nucleotide sequence ID" value="NZ_JACONZ010000001.1"/>
</dbReference>
<dbReference type="Proteomes" id="UP000659630">
    <property type="component" value="Unassembled WGS sequence"/>
</dbReference>
<proteinExistence type="predicted"/>
<reference evidence="2" key="1">
    <citation type="submission" date="2020-08" db="EMBL/GenBank/DDBJ databases">
        <title>Genome public.</title>
        <authorList>
            <person name="Liu C."/>
            <person name="Sun Q."/>
        </authorList>
    </citation>
    <scope>NUCLEOTIDE SEQUENCE</scope>
    <source>
        <strain evidence="2">BX8</strain>
    </source>
</reference>
<evidence type="ECO:0000313" key="3">
    <source>
        <dbReference type="Proteomes" id="UP000659630"/>
    </source>
</evidence>
<dbReference type="SMART" id="SM01325">
    <property type="entry name" value="DUF3160"/>
    <property type="match status" value="1"/>
</dbReference>
<organism evidence="2 3">
    <name type="scientific">Anaerofilum hominis</name>
    <dbReference type="NCBI Taxonomy" id="2763016"/>
    <lineage>
        <taxon>Bacteria</taxon>
        <taxon>Bacillati</taxon>
        <taxon>Bacillota</taxon>
        <taxon>Clostridia</taxon>
        <taxon>Eubacteriales</taxon>
        <taxon>Oscillospiraceae</taxon>
        <taxon>Anaerofilum</taxon>
    </lineage>
</organism>
<gene>
    <name evidence="2" type="ORF">H8S23_00580</name>
</gene>
<feature type="chain" id="PRO_5038668494" evidence="1">
    <location>
        <begin position="25"/>
        <end position="733"/>
    </location>
</feature>
<dbReference type="AlphaFoldDB" id="A0A923L098"/>
<accession>A0A923L098</accession>